<dbReference type="KEGG" id="fbe:FF125_07865"/>
<evidence type="ECO:0000313" key="3">
    <source>
        <dbReference type="Proteomes" id="UP000306229"/>
    </source>
</evidence>
<dbReference type="InterPro" id="IPR052945">
    <property type="entry name" value="Mitotic_Regulator"/>
</dbReference>
<gene>
    <name evidence="2" type="ORF">FF125_07865</name>
</gene>
<dbReference type="Gene3D" id="1.25.40.10">
    <property type="entry name" value="Tetratricopeptide repeat domain"/>
    <property type="match status" value="1"/>
</dbReference>
<dbReference type="PANTHER" id="PTHR43628:SF1">
    <property type="entry name" value="CHITIN SYNTHASE REGULATORY FACTOR 2-RELATED"/>
    <property type="match status" value="1"/>
</dbReference>
<dbReference type="RefSeq" id="WP_138949246.1">
    <property type="nucleotide sequence ID" value="NZ_CP040749.1"/>
</dbReference>
<dbReference type="PANTHER" id="PTHR43628">
    <property type="entry name" value="ACTIVATOR OF C KINASE PROTEIN 1-RELATED"/>
    <property type="match status" value="1"/>
</dbReference>
<keyword evidence="3" id="KW-1185">Reference proteome</keyword>
<dbReference type="Proteomes" id="UP000306229">
    <property type="component" value="Chromosome"/>
</dbReference>
<keyword evidence="1" id="KW-0472">Membrane</keyword>
<dbReference type="InterPro" id="IPR006597">
    <property type="entry name" value="Sel1-like"/>
</dbReference>
<organism evidence="2 3">
    <name type="scientific">Aureibaculum algae</name>
    <dbReference type="NCBI Taxonomy" id="2584122"/>
    <lineage>
        <taxon>Bacteria</taxon>
        <taxon>Pseudomonadati</taxon>
        <taxon>Bacteroidota</taxon>
        <taxon>Flavobacteriia</taxon>
        <taxon>Flavobacteriales</taxon>
        <taxon>Flavobacteriaceae</taxon>
        <taxon>Aureibaculum</taxon>
    </lineage>
</organism>
<name>A0A5B7TSH0_9FLAO</name>
<keyword evidence="1" id="KW-1133">Transmembrane helix</keyword>
<dbReference type="SUPFAM" id="SSF81901">
    <property type="entry name" value="HCP-like"/>
    <property type="match status" value="1"/>
</dbReference>
<sequence length="258" mass="28651">MKSTILIILIAILIPNTAFAKRGGGLFGKSERIIKISEVDVKGADGEELFLAYKTTQVFFFMGAYMSDDGYVLGIKKSFGSYYPLSEEKIKSLQESGVLPAALPTYKIPISEWLWGFSLWILLTVLGGLWLIMLPKKKDRNFTSGCNHYFGKETPVDFNKALNYFEKSANKGHSGALHNLGIMYLNGQGVTKNNELSIEYFKNAANEGYVDSMFTLGKIYSGGTLTNKDNKKAMLYFQMACDKGDVEACTSLKNLQNA</sequence>
<proteinExistence type="predicted"/>
<keyword evidence="1" id="KW-0812">Transmembrane</keyword>
<protein>
    <submittedName>
        <fullName evidence="2">Sel1 repeat family protein</fullName>
    </submittedName>
</protein>
<evidence type="ECO:0000313" key="2">
    <source>
        <dbReference type="EMBL" id="QCX38351.1"/>
    </source>
</evidence>
<dbReference type="OrthoDB" id="6064897at2"/>
<dbReference type="AlphaFoldDB" id="A0A5B7TSH0"/>
<dbReference type="InterPro" id="IPR011990">
    <property type="entry name" value="TPR-like_helical_dom_sf"/>
</dbReference>
<dbReference type="EMBL" id="CP040749">
    <property type="protein sequence ID" value="QCX38351.1"/>
    <property type="molecule type" value="Genomic_DNA"/>
</dbReference>
<reference evidence="2 3" key="1">
    <citation type="submission" date="2019-05" db="EMBL/GenBank/DDBJ databases">
        <title>Algicella ahnfeltiae gen. nov., sp. nov., a novel marine bacterium of the family Flavobacteriaceae isolated from a red alga.</title>
        <authorList>
            <person name="Nedashkovskaya O.I."/>
            <person name="Kukhlevskiy A.D."/>
            <person name="Kim S.-G."/>
            <person name="Zhukova N.V."/>
            <person name="Mikhailov V.V."/>
        </authorList>
    </citation>
    <scope>NUCLEOTIDE SEQUENCE [LARGE SCALE GENOMIC DNA]</scope>
    <source>
        <strain evidence="2 3">10Alg115</strain>
    </source>
</reference>
<accession>A0A5B7TSH0</accession>
<feature type="transmembrane region" description="Helical" evidence="1">
    <location>
        <begin position="113"/>
        <end position="134"/>
    </location>
</feature>
<dbReference type="SMART" id="SM00671">
    <property type="entry name" value="SEL1"/>
    <property type="match status" value="3"/>
</dbReference>
<dbReference type="Pfam" id="PF08238">
    <property type="entry name" value="Sel1"/>
    <property type="match status" value="3"/>
</dbReference>
<evidence type="ECO:0000256" key="1">
    <source>
        <dbReference type="SAM" id="Phobius"/>
    </source>
</evidence>